<organism evidence="2 3">
    <name type="scientific">Candidatus Wolfebacteria bacterium RIFOXYB1_FULL_54_12</name>
    <dbReference type="NCBI Taxonomy" id="1802559"/>
    <lineage>
        <taxon>Bacteria</taxon>
        <taxon>Candidatus Wolfeibacteriota</taxon>
    </lineage>
</organism>
<dbReference type="STRING" id="1802559.A2372_03635"/>
<proteinExistence type="predicted"/>
<protein>
    <recommendedName>
        <fullName evidence="1">Integrase catalytic domain-containing protein</fullName>
    </recommendedName>
</protein>
<dbReference type="GO" id="GO:0015074">
    <property type="term" value="P:DNA integration"/>
    <property type="evidence" value="ECO:0007669"/>
    <property type="project" value="InterPro"/>
</dbReference>
<name>A0A1F8DWG3_9BACT</name>
<dbReference type="GO" id="GO:0003676">
    <property type="term" value="F:nucleic acid binding"/>
    <property type="evidence" value="ECO:0007669"/>
    <property type="project" value="InterPro"/>
</dbReference>
<accession>A0A1F8DWG3</accession>
<feature type="domain" description="Integrase catalytic" evidence="1">
    <location>
        <begin position="148"/>
        <end position="348"/>
    </location>
</feature>
<dbReference type="InterPro" id="IPR036397">
    <property type="entry name" value="RNaseH_sf"/>
</dbReference>
<dbReference type="EMBL" id="MGIT01000002">
    <property type="protein sequence ID" value="OGM92911.1"/>
    <property type="molecule type" value="Genomic_DNA"/>
</dbReference>
<sequence>MKMETKQEIFARYRKEYREARKSKGSRSTLTRIIDTVKNVTGMGRKSIIRAFNREQIKDPCTLERRGRPVHYTRDATVALKEVWEAGGEVCGILLHPVVHEYVDIFQRDKLWTHSVDATNKLLAMSSGTMKERVGCFLKIRRKGRGISSTSPSRLKHIIPIFHGDWSKKLPGTGQIDTVVHCGHTLAGNMVFTLNYIDVPVLWDVMRAQWNKGQEATQKSLEHIEKSLAWNIIEVHPDTGSEFINWFMKAWCDARNILMTRSRPSHSNDNMHVEERNGHIMRRWIGYMRLDCIEAVDALNDIYDVLCPYLNHFVASRRLIDKVEVNGKWKKRYEKVAKTPYQRVLASEHISLEVKEKLRAEHAKLNPLVMKKEIDRLKRVLYDVQKKHGPTGK</sequence>
<comment type="caution">
    <text evidence="2">The sequence shown here is derived from an EMBL/GenBank/DDBJ whole genome shotgun (WGS) entry which is preliminary data.</text>
</comment>
<gene>
    <name evidence="2" type="ORF">A2372_03635</name>
</gene>
<evidence type="ECO:0000313" key="3">
    <source>
        <dbReference type="Proteomes" id="UP000176422"/>
    </source>
</evidence>
<dbReference type="Proteomes" id="UP000176422">
    <property type="component" value="Unassembled WGS sequence"/>
</dbReference>
<dbReference type="Gene3D" id="3.30.420.10">
    <property type="entry name" value="Ribonuclease H-like superfamily/Ribonuclease H"/>
    <property type="match status" value="1"/>
</dbReference>
<evidence type="ECO:0000313" key="2">
    <source>
        <dbReference type="EMBL" id="OGM92911.1"/>
    </source>
</evidence>
<dbReference type="InterPro" id="IPR012337">
    <property type="entry name" value="RNaseH-like_sf"/>
</dbReference>
<reference evidence="2 3" key="1">
    <citation type="journal article" date="2016" name="Nat. Commun.">
        <title>Thousands of microbial genomes shed light on interconnected biogeochemical processes in an aquifer system.</title>
        <authorList>
            <person name="Anantharaman K."/>
            <person name="Brown C.T."/>
            <person name="Hug L.A."/>
            <person name="Sharon I."/>
            <person name="Castelle C.J."/>
            <person name="Probst A.J."/>
            <person name="Thomas B.C."/>
            <person name="Singh A."/>
            <person name="Wilkins M.J."/>
            <person name="Karaoz U."/>
            <person name="Brodie E.L."/>
            <person name="Williams K.H."/>
            <person name="Hubbard S.S."/>
            <person name="Banfield J.F."/>
        </authorList>
    </citation>
    <scope>NUCLEOTIDE SEQUENCE [LARGE SCALE GENOMIC DNA]</scope>
</reference>
<dbReference type="InterPro" id="IPR001584">
    <property type="entry name" value="Integrase_cat-core"/>
</dbReference>
<dbReference type="AlphaFoldDB" id="A0A1F8DWG3"/>
<dbReference type="PROSITE" id="PS50994">
    <property type="entry name" value="INTEGRASE"/>
    <property type="match status" value="1"/>
</dbReference>
<evidence type="ECO:0000259" key="1">
    <source>
        <dbReference type="PROSITE" id="PS50994"/>
    </source>
</evidence>
<dbReference type="SUPFAM" id="SSF53098">
    <property type="entry name" value="Ribonuclease H-like"/>
    <property type="match status" value="1"/>
</dbReference>